<keyword evidence="3" id="KW-1185">Reference proteome</keyword>
<accession>A0ABR7WBG4</accession>
<evidence type="ECO:0000256" key="1">
    <source>
        <dbReference type="SAM" id="SignalP"/>
    </source>
</evidence>
<dbReference type="Proteomes" id="UP000602395">
    <property type="component" value="Unassembled WGS sequence"/>
</dbReference>
<feature type="signal peptide" evidence="1">
    <location>
        <begin position="1"/>
        <end position="28"/>
    </location>
</feature>
<evidence type="ECO:0008006" key="4">
    <source>
        <dbReference type="Google" id="ProtNLM"/>
    </source>
</evidence>
<sequence>MRRGCAVVVPVLVCVTTILLGYQTSAHAAPFRTVVVEPDLAACHGEQTEVKNASCAVALTDRWLRHRERASVVRETVMVQNPGAGLSWNRANGDVCVYAELGRLIDLGLHHCDKTTFVNLETDAALISTRSRTVTTFVHESGHGVQESVGLKPVSTTVFGPVDEVRRLEFASDCWSGAGWSWLIGEGYLSPADLTEAVEFMYSLPGRPTHGTGAERGRAFERGIAEGAAACDAILGRSAYT</sequence>
<feature type="chain" id="PRO_5046068890" description="Metalloprotease" evidence="1">
    <location>
        <begin position="29"/>
        <end position="241"/>
    </location>
</feature>
<evidence type="ECO:0000313" key="2">
    <source>
        <dbReference type="EMBL" id="MBD1320135.1"/>
    </source>
</evidence>
<reference evidence="2 3" key="1">
    <citation type="submission" date="2020-09" db="EMBL/GenBank/DDBJ databases">
        <title>Novel species in genus Gordonia.</title>
        <authorList>
            <person name="Zhang G."/>
        </authorList>
    </citation>
    <scope>NUCLEOTIDE SEQUENCE [LARGE SCALE GENOMIC DNA]</scope>
    <source>
        <strain evidence="2 3">ON-33</strain>
    </source>
</reference>
<evidence type="ECO:0000313" key="3">
    <source>
        <dbReference type="Proteomes" id="UP000602395"/>
    </source>
</evidence>
<comment type="caution">
    <text evidence="2">The sequence shown here is derived from an EMBL/GenBank/DDBJ whole genome shotgun (WGS) entry which is preliminary data.</text>
</comment>
<protein>
    <recommendedName>
        <fullName evidence="4">Metalloprotease</fullName>
    </recommendedName>
</protein>
<keyword evidence="1" id="KW-0732">Signal</keyword>
<gene>
    <name evidence="2" type="ORF">IDF66_11095</name>
</gene>
<dbReference type="RefSeq" id="WP_190266869.1">
    <property type="nucleotide sequence ID" value="NZ_BAABAD010000004.1"/>
</dbReference>
<dbReference type="EMBL" id="JACWMS010000002">
    <property type="protein sequence ID" value="MBD1320135.1"/>
    <property type="molecule type" value="Genomic_DNA"/>
</dbReference>
<proteinExistence type="predicted"/>
<organism evidence="2 3">
    <name type="scientific">Gordonia hankookensis</name>
    <dbReference type="NCBI Taxonomy" id="589403"/>
    <lineage>
        <taxon>Bacteria</taxon>
        <taxon>Bacillati</taxon>
        <taxon>Actinomycetota</taxon>
        <taxon>Actinomycetes</taxon>
        <taxon>Mycobacteriales</taxon>
        <taxon>Gordoniaceae</taxon>
        <taxon>Gordonia</taxon>
    </lineage>
</organism>
<name>A0ABR7WBG4_9ACTN</name>